<name>A0A8C6XRY9_NAJNA</name>
<dbReference type="Proteomes" id="UP000694559">
    <property type="component" value="Unplaced"/>
</dbReference>
<evidence type="ECO:0000313" key="5">
    <source>
        <dbReference type="Ensembl" id="ENSNNAP00000017514.1"/>
    </source>
</evidence>
<dbReference type="OMA" id="CAREALW"/>
<keyword evidence="3" id="KW-1280">Immunoglobulin</keyword>
<sequence length="176" mass="19400">MVKPGSQFNLICKVTGFSIGNSLYDWHWISQPPGKGLRWLSVEVNNGGVFSDIQLVESGPGMVRPGSQLNLVCKVTGFSIATSSAAWHWVRQSPGKGLEWISAIHPSSRGKWYGNSVKGHATISADQTRNEFSLQLNSVTAADSSVYFCAQDYTMRQDLFGLCKKMEFVFTKCNAK</sequence>
<dbReference type="Gene3D" id="2.60.40.10">
    <property type="entry name" value="Immunoglobulins"/>
    <property type="match status" value="2"/>
</dbReference>
<evidence type="ECO:0000256" key="1">
    <source>
        <dbReference type="ARBA" id="ARBA00022859"/>
    </source>
</evidence>
<accession>A0A8C6XRY9</accession>
<keyword evidence="2" id="KW-1064">Adaptive immunity</keyword>
<dbReference type="InterPro" id="IPR036179">
    <property type="entry name" value="Ig-like_dom_sf"/>
</dbReference>
<dbReference type="Ensembl" id="ENSNNAT00000018388.1">
    <property type="protein sequence ID" value="ENSNNAP00000017514.1"/>
    <property type="gene ID" value="ENSNNAG00000011744.1"/>
</dbReference>
<dbReference type="InterPro" id="IPR007110">
    <property type="entry name" value="Ig-like_dom"/>
</dbReference>
<dbReference type="GO" id="GO:0005576">
    <property type="term" value="C:extracellular region"/>
    <property type="evidence" value="ECO:0007669"/>
    <property type="project" value="UniProtKB-ARBA"/>
</dbReference>
<organism evidence="5 6">
    <name type="scientific">Naja naja</name>
    <name type="common">Indian cobra</name>
    <dbReference type="NCBI Taxonomy" id="35670"/>
    <lineage>
        <taxon>Eukaryota</taxon>
        <taxon>Metazoa</taxon>
        <taxon>Chordata</taxon>
        <taxon>Craniata</taxon>
        <taxon>Vertebrata</taxon>
        <taxon>Euteleostomi</taxon>
        <taxon>Lepidosauria</taxon>
        <taxon>Squamata</taxon>
        <taxon>Bifurcata</taxon>
        <taxon>Unidentata</taxon>
        <taxon>Episquamata</taxon>
        <taxon>Toxicofera</taxon>
        <taxon>Serpentes</taxon>
        <taxon>Colubroidea</taxon>
        <taxon>Elapidae</taxon>
        <taxon>Elapinae</taxon>
        <taxon>Naja</taxon>
    </lineage>
</organism>
<evidence type="ECO:0000256" key="2">
    <source>
        <dbReference type="ARBA" id="ARBA00023130"/>
    </source>
</evidence>
<keyword evidence="6" id="KW-1185">Reference proteome</keyword>
<reference evidence="5" key="2">
    <citation type="submission" date="2025-09" db="UniProtKB">
        <authorList>
            <consortium name="Ensembl"/>
        </authorList>
    </citation>
    <scope>IDENTIFICATION</scope>
</reference>
<dbReference type="InterPro" id="IPR050199">
    <property type="entry name" value="IgHV"/>
</dbReference>
<keyword evidence="1" id="KW-0391">Immunity</keyword>
<feature type="domain" description="Ig-like" evidence="4">
    <location>
        <begin position="51"/>
        <end position="149"/>
    </location>
</feature>
<dbReference type="InterPro" id="IPR013783">
    <property type="entry name" value="Ig-like_fold"/>
</dbReference>
<dbReference type="GO" id="GO:0019814">
    <property type="term" value="C:immunoglobulin complex"/>
    <property type="evidence" value="ECO:0007669"/>
    <property type="project" value="UniProtKB-KW"/>
</dbReference>
<protein>
    <recommendedName>
        <fullName evidence="4">Ig-like domain-containing protein</fullName>
    </recommendedName>
</protein>
<reference evidence="5" key="1">
    <citation type="submission" date="2025-08" db="UniProtKB">
        <authorList>
            <consortium name="Ensembl"/>
        </authorList>
    </citation>
    <scope>IDENTIFICATION</scope>
</reference>
<proteinExistence type="predicted"/>
<dbReference type="Pfam" id="PF07686">
    <property type="entry name" value="V-set"/>
    <property type="match status" value="1"/>
</dbReference>
<dbReference type="SMART" id="SM00406">
    <property type="entry name" value="IGv"/>
    <property type="match status" value="1"/>
</dbReference>
<evidence type="ECO:0000313" key="6">
    <source>
        <dbReference type="Proteomes" id="UP000694559"/>
    </source>
</evidence>
<dbReference type="PROSITE" id="PS50835">
    <property type="entry name" value="IG_LIKE"/>
    <property type="match status" value="1"/>
</dbReference>
<dbReference type="OrthoDB" id="9426090at2759"/>
<dbReference type="FunFam" id="2.60.40.10:FF:002426">
    <property type="entry name" value="Immunoglobulin heavy variable V15-2"/>
    <property type="match status" value="1"/>
</dbReference>
<dbReference type="GeneTree" id="ENSGT01030000234536"/>
<evidence type="ECO:0000256" key="3">
    <source>
        <dbReference type="ARBA" id="ARBA00043265"/>
    </source>
</evidence>
<dbReference type="PANTHER" id="PTHR23266">
    <property type="entry name" value="IMMUNOGLOBULIN HEAVY CHAIN"/>
    <property type="match status" value="1"/>
</dbReference>
<dbReference type="SUPFAM" id="SSF48726">
    <property type="entry name" value="Immunoglobulin"/>
    <property type="match status" value="2"/>
</dbReference>
<dbReference type="AlphaFoldDB" id="A0A8C6XRY9"/>
<evidence type="ECO:0000259" key="4">
    <source>
        <dbReference type="PROSITE" id="PS50835"/>
    </source>
</evidence>
<dbReference type="InterPro" id="IPR013106">
    <property type="entry name" value="Ig_V-set"/>
</dbReference>
<dbReference type="GO" id="GO:0002250">
    <property type="term" value="P:adaptive immune response"/>
    <property type="evidence" value="ECO:0007669"/>
    <property type="project" value="UniProtKB-KW"/>
</dbReference>